<sequence length="86" mass="9815">MNFKRLLYTDLGRIILSIILGLGLATLFRKICTDKSCLRFNGPIISDLEGKIYKHGDKCYKYSANTDKCDTTKKQVDLMSTETEDM</sequence>
<keyword evidence="1" id="KW-0472">Membrane</keyword>
<feature type="transmembrane region" description="Helical" evidence="1">
    <location>
        <begin position="6"/>
        <end position="28"/>
    </location>
</feature>
<keyword evidence="1" id="KW-0812">Transmembrane</keyword>
<protein>
    <submittedName>
        <fullName evidence="2">Uncharacterized protein</fullName>
    </submittedName>
</protein>
<evidence type="ECO:0000256" key="1">
    <source>
        <dbReference type="SAM" id="Phobius"/>
    </source>
</evidence>
<dbReference type="EMBL" id="MN740307">
    <property type="protein sequence ID" value="QHT99384.1"/>
    <property type="molecule type" value="Genomic_DNA"/>
</dbReference>
<organism evidence="2">
    <name type="scientific">viral metagenome</name>
    <dbReference type="NCBI Taxonomy" id="1070528"/>
    <lineage>
        <taxon>unclassified sequences</taxon>
        <taxon>metagenomes</taxon>
        <taxon>organismal metagenomes</taxon>
    </lineage>
</organism>
<evidence type="ECO:0000313" key="2">
    <source>
        <dbReference type="EMBL" id="QHT99384.1"/>
    </source>
</evidence>
<proteinExistence type="predicted"/>
<accession>A0A6C0J147</accession>
<reference evidence="2" key="1">
    <citation type="journal article" date="2020" name="Nature">
        <title>Giant virus diversity and host interactions through global metagenomics.</title>
        <authorList>
            <person name="Schulz F."/>
            <person name="Roux S."/>
            <person name="Paez-Espino D."/>
            <person name="Jungbluth S."/>
            <person name="Walsh D.A."/>
            <person name="Denef V.J."/>
            <person name="McMahon K.D."/>
            <person name="Konstantinidis K.T."/>
            <person name="Eloe-Fadrosh E.A."/>
            <person name="Kyrpides N.C."/>
            <person name="Woyke T."/>
        </authorList>
    </citation>
    <scope>NUCLEOTIDE SEQUENCE</scope>
    <source>
        <strain evidence="2">GVMAG-M-3300025699-48</strain>
    </source>
</reference>
<keyword evidence="1" id="KW-1133">Transmembrane helix</keyword>
<name>A0A6C0J147_9ZZZZ</name>
<dbReference type="AlphaFoldDB" id="A0A6C0J147"/>